<evidence type="ECO:0000313" key="1">
    <source>
        <dbReference type="EMBL" id="CAG8743270.1"/>
    </source>
</evidence>
<proteinExistence type="predicted"/>
<protein>
    <submittedName>
        <fullName evidence="1">11491_t:CDS:1</fullName>
    </submittedName>
</protein>
<name>A0ACA9QCZ4_9GLOM</name>
<reference evidence="1" key="1">
    <citation type="submission" date="2021-06" db="EMBL/GenBank/DDBJ databases">
        <authorList>
            <person name="Kallberg Y."/>
            <person name="Tangrot J."/>
            <person name="Rosling A."/>
        </authorList>
    </citation>
    <scope>NUCLEOTIDE SEQUENCE</scope>
    <source>
        <strain evidence="1">28 12/20/2015</strain>
    </source>
</reference>
<dbReference type="EMBL" id="CAJVPW010039005">
    <property type="protein sequence ID" value="CAG8743270.1"/>
    <property type="molecule type" value="Genomic_DNA"/>
</dbReference>
<dbReference type="Proteomes" id="UP000789366">
    <property type="component" value="Unassembled WGS sequence"/>
</dbReference>
<sequence>NSLESLAYCYRENDKLMDTRAAGLDIFALNADGVITAIDLDKVENYAQSLNRLGLTDFSTATITAKLGTNKLSDIPAGKTLTDLLTGSGCLLAHCSPAHANYDTIKDSLDAYQDGFRQILELNPTDPLPTDLQNLAVLYNDKSGTQTVPELKTKADDYDRIHTKLSGKVSDDDLGNLLNGAPRCSHSDYDAIKQERDQLKTDKDNHKCDCEAQVKAKETEILTKIITDCKMKPPTDAKDNKIAELEAQVNKLQTPQSLKELKVSEAVKKEIVEISKEFGLTSRQLASASSYQELAILQSQAFKNKLSSEISDKKSAEYLNIGLGVLCMGSLVVLAWMLIKQNKGLKIGGNEEEK</sequence>
<comment type="caution">
    <text evidence="1">The sequence shown here is derived from an EMBL/GenBank/DDBJ whole genome shotgun (WGS) entry which is preliminary data.</text>
</comment>
<accession>A0ACA9QCZ4</accession>
<gene>
    <name evidence="1" type="ORF">SPELUC_LOCUS13961</name>
</gene>
<organism evidence="1 2">
    <name type="scientific">Cetraspora pellucida</name>
    <dbReference type="NCBI Taxonomy" id="1433469"/>
    <lineage>
        <taxon>Eukaryota</taxon>
        <taxon>Fungi</taxon>
        <taxon>Fungi incertae sedis</taxon>
        <taxon>Mucoromycota</taxon>
        <taxon>Glomeromycotina</taxon>
        <taxon>Glomeromycetes</taxon>
        <taxon>Diversisporales</taxon>
        <taxon>Gigasporaceae</taxon>
        <taxon>Cetraspora</taxon>
    </lineage>
</organism>
<feature type="non-terminal residue" evidence="1">
    <location>
        <position position="1"/>
    </location>
</feature>
<keyword evidence="2" id="KW-1185">Reference proteome</keyword>
<evidence type="ECO:0000313" key="2">
    <source>
        <dbReference type="Proteomes" id="UP000789366"/>
    </source>
</evidence>